<protein>
    <submittedName>
        <fullName evidence="1">Phage protein</fullName>
    </submittedName>
</protein>
<reference evidence="1 2" key="1">
    <citation type="journal article" date="2013" name="PLoS ONE">
        <title>Identification and characterization of three novel lipases belonging to families II and V from Anaerovibrio lipolyticus 5ST.</title>
        <authorList>
            <person name="Prive F."/>
            <person name="Kaderbhai N.N."/>
            <person name="Girdwood S."/>
            <person name="Worgan H.J."/>
            <person name="Pinloche E."/>
            <person name="Scollan N.D."/>
            <person name="Huws S.A."/>
            <person name="Newbold C.J."/>
        </authorList>
    </citation>
    <scope>NUCLEOTIDE SEQUENCE [LARGE SCALE GENOMIC DNA]</scope>
    <source>
        <strain evidence="1 2">5S</strain>
    </source>
</reference>
<dbReference type="InterPro" id="IPR048813">
    <property type="entry name" value="GP7-like"/>
</dbReference>
<evidence type="ECO:0000313" key="1">
    <source>
        <dbReference type="EMBL" id="KHM51605.1"/>
    </source>
</evidence>
<accession>A0A0B2JTD7</accession>
<proteinExistence type="predicted"/>
<name>A0A0B2JTD7_9FIRM</name>
<keyword evidence="2" id="KW-1185">Reference proteome</keyword>
<dbReference type="Pfam" id="PF20911">
    <property type="entry name" value="GP7"/>
    <property type="match status" value="1"/>
</dbReference>
<comment type="caution">
    <text evidence="1">The sequence shown here is derived from an EMBL/GenBank/DDBJ whole genome shotgun (WGS) entry which is preliminary data.</text>
</comment>
<sequence length="333" mass="36912">MSNVVVTLQDIARREDPQGKIDKIAEILTDTNDVLLDMHWQEGNLPTGHKTTVRTGLPDVTWRLLNYGVQDSKSATQQITDTCGMLEAYSEVDKALADLNGNTAEFRLSEDRAFIEAMNQEFCRALIYGDKSKPEQFVGFAPRYNATSGAPSTANVLDAGGTGSDNTSMYLVGWGPNTVFGIYPKGMKAGLDHSDLTKGMPDGVTLFDANGGKYQGYRTHYKWYGGLCVRDWRYVVRIANIDVSDLSKNASTGADLIDLMVQAEELMPNNAEGITRMSFLCNKTIRSFLRRQIMNKTVYQLTQETVGGKRVTYFDGIPVRRTDAILNTEAQVV</sequence>
<dbReference type="RefSeq" id="WP_039209739.1">
    <property type="nucleotide sequence ID" value="NZ_JSCE01000183.1"/>
</dbReference>
<dbReference type="Proteomes" id="UP000030993">
    <property type="component" value="Unassembled WGS sequence"/>
</dbReference>
<dbReference type="NCBIfam" id="NF045672">
    <property type="entry name" value="MCP_gp7_epsi_15"/>
    <property type="match status" value="1"/>
</dbReference>
<dbReference type="AlphaFoldDB" id="A0A0B2JTD7"/>
<dbReference type="EMBL" id="JSCE01000183">
    <property type="protein sequence ID" value="KHM51605.1"/>
    <property type="molecule type" value="Genomic_DNA"/>
</dbReference>
<evidence type="ECO:0000313" key="2">
    <source>
        <dbReference type="Proteomes" id="UP000030993"/>
    </source>
</evidence>
<organism evidence="1 2">
    <name type="scientific">Anaerovibrio lipolyticus</name>
    <dbReference type="NCBI Taxonomy" id="82374"/>
    <lineage>
        <taxon>Bacteria</taxon>
        <taxon>Bacillati</taxon>
        <taxon>Bacillota</taxon>
        <taxon>Negativicutes</taxon>
        <taxon>Selenomonadales</taxon>
        <taxon>Selenomonadaceae</taxon>
        <taxon>Anaerovibrio</taxon>
    </lineage>
</organism>
<gene>
    <name evidence="1" type="ORF">NZ47_09480</name>
</gene>
<dbReference type="STRING" id="82374.NZ47_09480"/>